<proteinExistence type="predicted"/>
<organism evidence="2">
    <name type="scientific">Ixodes ricinus</name>
    <name type="common">Common tick</name>
    <name type="synonym">Acarus ricinus</name>
    <dbReference type="NCBI Taxonomy" id="34613"/>
    <lineage>
        <taxon>Eukaryota</taxon>
        <taxon>Metazoa</taxon>
        <taxon>Ecdysozoa</taxon>
        <taxon>Arthropoda</taxon>
        <taxon>Chelicerata</taxon>
        <taxon>Arachnida</taxon>
        <taxon>Acari</taxon>
        <taxon>Parasitiformes</taxon>
        <taxon>Ixodida</taxon>
        <taxon>Ixodoidea</taxon>
        <taxon>Ixodidae</taxon>
        <taxon>Ixodinae</taxon>
        <taxon>Ixodes</taxon>
    </lineage>
</organism>
<sequence length="85" mass="9159">MKRSPPLPATGVFLGVFFRLCLLGVFLGVFEGVWDVEMLTAVALNDEPSEVLKDLSPETAFMGCSGKSPLLVVVEVLSLYPTPLC</sequence>
<evidence type="ECO:0000313" key="2">
    <source>
        <dbReference type="EMBL" id="MXU85209.1"/>
    </source>
</evidence>
<keyword evidence="1" id="KW-1133">Transmembrane helix</keyword>
<protein>
    <submittedName>
        <fullName evidence="2">Putative secreted protein</fullName>
    </submittedName>
</protein>
<name>A0A6B0TYD7_IXORI</name>
<dbReference type="EMBL" id="GIFC01003126">
    <property type="protein sequence ID" value="MXU85209.1"/>
    <property type="molecule type" value="Transcribed_RNA"/>
</dbReference>
<reference evidence="2" key="1">
    <citation type="submission" date="2019-12" db="EMBL/GenBank/DDBJ databases">
        <title>An insight into the sialome of adult female Ixodes ricinus ticks feeding for 6 days.</title>
        <authorList>
            <person name="Perner J."/>
            <person name="Ribeiro J.M.C."/>
        </authorList>
    </citation>
    <scope>NUCLEOTIDE SEQUENCE</scope>
    <source>
        <strain evidence="2">Semi-engorged</strain>
        <tissue evidence="2">Salivary glands</tissue>
    </source>
</reference>
<keyword evidence="1" id="KW-0472">Membrane</keyword>
<evidence type="ECO:0000256" key="1">
    <source>
        <dbReference type="SAM" id="Phobius"/>
    </source>
</evidence>
<accession>A0A6B0TYD7</accession>
<feature type="transmembrane region" description="Helical" evidence="1">
    <location>
        <begin position="12"/>
        <end position="30"/>
    </location>
</feature>
<dbReference type="AlphaFoldDB" id="A0A6B0TYD7"/>
<keyword evidence="1" id="KW-0812">Transmembrane</keyword>